<organism evidence="1 2">
    <name type="scientific">Burkholderia pseudomallei (strain 1710b)</name>
    <dbReference type="NCBI Taxonomy" id="320372"/>
    <lineage>
        <taxon>Bacteria</taxon>
        <taxon>Pseudomonadati</taxon>
        <taxon>Pseudomonadota</taxon>
        <taxon>Betaproteobacteria</taxon>
        <taxon>Burkholderiales</taxon>
        <taxon>Burkholderiaceae</taxon>
        <taxon>Burkholderia</taxon>
        <taxon>pseudomallei group</taxon>
    </lineage>
</organism>
<proteinExistence type="predicted"/>
<dbReference type="HOGENOM" id="CLU_100715_6_1_4"/>
<dbReference type="InterPro" id="IPR035959">
    <property type="entry name" value="RutC-like_sf"/>
</dbReference>
<dbReference type="EnsemblBacteria" id="ABA48444">
    <property type="protein sequence ID" value="ABA48444"/>
    <property type="gene ID" value="BURPS1710b_1886"/>
</dbReference>
<name>Q3JT16_BURP1</name>
<dbReference type="AlphaFoldDB" id="Q3JT16"/>
<reference evidence="1 2" key="1">
    <citation type="submission" date="2005-09" db="EMBL/GenBank/DDBJ databases">
        <authorList>
            <person name="Woods D.E."/>
            <person name="Nierman W.C."/>
        </authorList>
    </citation>
    <scope>NUCLEOTIDE SEQUENCE [LARGE SCALE GENOMIC DNA]</scope>
    <source>
        <strain evidence="1 2">1710b</strain>
    </source>
</reference>
<dbReference type="SUPFAM" id="SSF55298">
    <property type="entry name" value="YjgF-like"/>
    <property type="match status" value="1"/>
</dbReference>
<dbReference type="Proteomes" id="UP000002700">
    <property type="component" value="Chromosome I"/>
</dbReference>
<gene>
    <name evidence="1" type="ordered locus">BURPS1710b_1886</name>
</gene>
<evidence type="ECO:0000313" key="2">
    <source>
        <dbReference type="Proteomes" id="UP000002700"/>
    </source>
</evidence>
<dbReference type="PANTHER" id="PTHR47328:SF1">
    <property type="entry name" value="RUTC FAMILY PROTEIN YOAB"/>
    <property type="match status" value="1"/>
</dbReference>
<accession>Q3JT16</accession>
<dbReference type="PANTHER" id="PTHR47328">
    <property type="match status" value="1"/>
</dbReference>
<dbReference type="InterPro" id="IPR035709">
    <property type="entry name" value="YoaB-like"/>
</dbReference>
<dbReference type="Gene3D" id="3.30.1330.40">
    <property type="entry name" value="RutC-like"/>
    <property type="match status" value="1"/>
</dbReference>
<dbReference type="Pfam" id="PF01042">
    <property type="entry name" value="Ribonuc_L-PSP"/>
    <property type="match status" value="1"/>
</dbReference>
<dbReference type="EMBL" id="CP000124">
    <property type="protein sequence ID" value="ABA48444.1"/>
    <property type="molecule type" value="Genomic_DNA"/>
</dbReference>
<evidence type="ECO:0000313" key="1">
    <source>
        <dbReference type="EMBL" id="ABA48444.1"/>
    </source>
</evidence>
<dbReference type="KEGG" id="bpm:BURPS1710b_1886"/>
<sequence length="141" mass="15057">MRFGAARSNACGAVHRSTIQPGILMAVTRHHVGPRLSEIAIHNGTVYLAGQIAEDTAQDIKGQTREVLAHVDRLLAEANSDKAHLLSVQIFISDMANFPGMNEVWDAWVAQGATPPRATVEAKLANPACLVEVVVVAAQRG</sequence>
<dbReference type="InterPro" id="IPR006175">
    <property type="entry name" value="YjgF/YER057c/UK114"/>
</dbReference>
<protein>
    <submittedName>
        <fullName evidence="1">Endoribonuclease L-PSP family</fullName>
    </submittedName>
</protein>
<dbReference type="CDD" id="cd06150">
    <property type="entry name" value="YjgF_YER057c_UK114_like_2"/>
    <property type="match status" value="1"/>
</dbReference>